<feature type="coiled-coil region" evidence="1">
    <location>
        <begin position="54"/>
        <end position="81"/>
    </location>
</feature>
<evidence type="ECO:0000256" key="1">
    <source>
        <dbReference type="SAM" id="Coils"/>
    </source>
</evidence>
<dbReference type="Proteomes" id="UP000033935">
    <property type="component" value="Unassembled WGS sequence"/>
</dbReference>
<name>A0A0G0MN59_9BACT</name>
<gene>
    <name evidence="2" type="ORF">UT30_C0006G0037</name>
</gene>
<dbReference type="EMBL" id="LBWG01000006">
    <property type="protein sequence ID" value="KKR04543.1"/>
    <property type="molecule type" value="Genomic_DNA"/>
</dbReference>
<reference evidence="2 3" key="1">
    <citation type="journal article" date="2015" name="Nature">
        <title>rRNA introns, odd ribosomes, and small enigmatic genomes across a large radiation of phyla.</title>
        <authorList>
            <person name="Brown C.T."/>
            <person name="Hug L.A."/>
            <person name="Thomas B.C."/>
            <person name="Sharon I."/>
            <person name="Castelle C.J."/>
            <person name="Singh A."/>
            <person name="Wilkins M.J."/>
            <person name="Williams K.H."/>
            <person name="Banfield J.F."/>
        </authorList>
    </citation>
    <scope>NUCLEOTIDE SEQUENCE [LARGE SCALE GENOMIC DNA]</scope>
</reference>
<protein>
    <submittedName>
        <fullName evidence="2">Uncharacterized protein</fullName>
    </submittedName>
</protein>
<comment type="caution">
    <text evidence="2">The sequence shown here is derived from an EMBL/GenBank/DDBJ whole genome shotgun (WGS) entry which is preliminary data.</text>
</comment>
<evidence type="ECO:0000313" key="2">
    <source>
        <dbReference type="EMBL" id="KKR04543.1"/>
    </source>
</evidence>
<keyword evidence="1" id="KW-0175">Coiled coil</keyword>
<accession>A0A0G0MN59</accession>
<dbReference type="AlphaFoldDB" id="A0A0G0MN59"/>
<sequence length="106" mass="12316">MSWSRFAHLLRTQPLDPETKLMLINMLNGITDPKLEEEFFTFVFAWEEAQASTQKKLMDGISDLTNQYQQAKNQLNATEQKRTLSIADDLQKQKHIHVLRGLINTL</sequence>
<organism evidence="2 3">
    <name type="scientific">Candidatus Uhrbacteria bacterium GW2011_GWF2_39_13</name>
    <dbReference type="NCBI Taxonomy" id="1618995"/>
    <lineage>
        <taxon>Bacteria</taxon>
        <taxon>Candidatus Uhriibacteriota</taxon>
    </lineage>
</organism>
<proteinExistence type="predicted"/>
<evidence type="ECO:0000313" key="3">
    <source>
        <dbReference type="Proteomes" id="UP000033935"/>
    </source>
</evidence>